<dbReference type="InterPro" id="IPR038881">
    <property type="entry name" value="Yae1-like"/>
</dbReference>
<dbReference type="GO" id="GO:0005634">
    <property type="term" value="C:nucleus"/>
    <property type="evidence" value="ECO:0007669"/>
    <property type="project" value="UniProtKB-SubCell"/>
</dbReference>
<evidence type="ECO:0000256" key="1">
    <source>
        <dbReference type="ARBA" id="ARBA00004123"/>
    </source>
</evidence>
<dbReference type="AlphaFoldDB" id="A0A0D2MM02"/>
<evidence type="ECO:0000313" key="9">
    <source>
        <dbReference type="EMBL" id="KJA24953.1"/>
    </source>
</evidence>
<dbReference type="Pfam" id="PF09811">
    <property type="entry name" value="Yae1_N"/>
    <property type="match status" value="1"/>
</dbReference>
<evidence type="ECO:0000256" key="2">
    <source>
        <dbReference type="ARBA" id="ARBA00004496"/>
    </source>
</evidence>
<dbReference type="STRING" id="945553.A0A0D2MM02"/>
<name>A0A0D2MM02_HYPSF</name>
<keyword evidence="10" id="KW-1185">Reference proteome</keyword>
<evidence type="ECO:0000256" key="7">
    <source>
        <dbReference type="ARBA" id="ARBA00023242"/>
    </source>
</evidence>
<keyword evidence="7" id="KW-0539">Nucleus</keyword>
<evidence type="ECO:0000256" key="3">
    <source>
        <dbReference type="ARBA" id="ARBA00007096"/>
    </source>
</evidence>
<dbReference type="OMA" id="TEEAGWA"/>
<reference evidence="10" key="1">
    <citation type="submission" date="2014-04" db="EMBL/GenBank/DDBJ databases">
        <title>Evolutionary Origins and Diversification of the Mycorrhizal Mutualists.</title>
        <authorList>
            <consortium name="DOE Joint Genome Institute"/>
            <consortium name="Mycorrhizal Genomics Consortium"/>
            <person name="Kohler A."/>
            <person name="Kuo A."/>
            <person name="Nagy L.G."/>
            <person name="Floudas D."/>
            <person name="Copeland A."/>
            <person name="Barry K.W."/>
            <person name="Cichocki N."/>
            <person name="Veneault-Fourrey C."/>
            <person name="LaButti K."/>
            <person name="Lindquist E.A."/>
            <person name="Lipzen A."/>
            <person name="Lundell T."/>
            <person name="Morin E."/>
            <person name="Murat C."/>
            <person name="Riley R."/>
            <person name="Ohm R."/>
            <person name="Sun H."/>
            <person name="Tunlid A."/>
            <person name="Henrissat B."/>
            <person name="Grigoriev I.V."/>
            <person name="Hibbett D.S."/>
            <person name="Martin F."/>
        </authorList>
    </citation>
    <scope>NUCLEOTIDE SEQUENCE [LARGE SCALE GENOMIC DNA]</scope>
    <source>
        <strain evidence="10">FD-334 SS-4</strain>
    </source>
</reference>
<protein>
    <recommendedName>
        <fullName evidence="5">Protein YAE1</fullName>
    </recommendedName>
    <alternativeName>
        <fullName evidence="4">Protein yae1</fullName>
    </alternativeName>
</protein>
<sequence length="200" mass="21595">MDDPWDEDAGSTALQDVEWSRMSSDFTNVGYREGITAGKEAASQEGFDDGFANVGVPIGHELGLLRGVSSVILSFLKQTAGFEELASEAEDVASQLSRIRFSDVMPRDLDAEEHARQHIEAEGVALDVNEEIAAKRDLEGIEDMLADLSAGNGKSKEAGPGGRPTIDDVRMLKERLALLSERLDLGIIAPTCTCSRWSPS</sequence>
<evidence type="ECO:0000256" key="5">
    <source>
        <dbReference type="ARBA" id="ARBA00018400"/>
    </source>
</evidence>
<evidence type="ECO:0000256" key="4">
    <source>
        <dbReference type="ARBA" id="ARBA00017286"/>
    </source>
</evidence>
<dbReference type="InterPro" id="IPR019191">
    <property type="entry name" value="Essential_protein_Yae1_N"/>
</dbReference>
<organism evidence="9 10">
    <name type="scientific">Hypholoma sublateritium (strain FD-334 SS-4)</name>
    <dbReference type="NCBI Taxonomy" id="945553"/>
    <lineage>
        <taxon>Eukaryota</taxon>
        <taxon>Fungi</taxon>
        <taxon>Dikarya</taxon>
        <taxon>Basidiomycota</taxon>
        <taxon>Agaricomycotina</taxon>
        <taxon>Agaricomycetes</taxon>
        <taxon>Agaricomycetidae</taxon>
        <taxon>Agaricales</taxon>
        <taxon>Agaricineae</taxon>
        <taxon>Strophariaceae</taxon>
        <taxon>Hypholoma</taxon>
    </lineage>
</organism>
<dbReference type="PANTHER" id="PTHR18829">
    <property type="entry name" value="PROTEIN YAE1 HOMOLOG"/>
    <property type="match status" value="1"/>
</dbReference>
<dbReference type="EMBL" id="KN817534">
    <property type="protein sequence ID" value="KJA24953.1"/>
    <property type="molecule type" value="Genomic_DNA"/>
</dbReference>
<evidence type="ECO:0000313" key="10">
    <source>
        <dbReference type="Proteomes" id="UP000054270"/>
    </source>
</evidence>
<keyword evidence="6" id="KW-0963">Cytoplasm</keyword>
<feature type="domain" description="Essential protein Yae1 N-terminal" evidence="8">
    <location>
        <begin position="30"/>
        <end position="68"/>
    </location>
</feature>
<dbReference type="PANTHER" id="PTHR18829:SF0">
    <property type="entry name" value="PROTEIN YAE1 HOMOLOG"/>
    <property type="match status" value="1"/>
</dbReference>
<dbReference type="Proteomes" id="UP000054270">
    <property type="component" value="Unassembled WGS sequence"/>
</dbReference>
<dbReference type="OrthoDB" id="20086at2759"/>
<proteinExistence type="inferred from homology"/>
<gene>
    <name evidence="9" type="ORF">HYPSUDRAFT_65253</name>
</gene>
<comment type="similarity">
    <text evidence="3">Belongs to the YAE1 family.</text>
</comment>
<comment type="subcellular location">
    <subcellularLocation>
        <location evidence="2">Cytoplasm</location>
    </subcellularLocation>
    <subcellularLocation>
        <location evidence="1">Nucleus</location>
    </subcellularLocation>
</comment>
<dbReference type="GO" id="GO:0005737">
    <property type="term" value="C:cytoplasm"/>
    <property type="evidence" value="ECO:0007669"/>
    <property type="project" value="UniProtKB-SubCell"/>
</dbReference>
<evidence type="ECO:0000259" key="8">
    <source>
        <dbReference type="Pfam" id="PF09811"/>
    </source>
</evidence>
<evidence type="ECO:0000256" key="6">
    <source>
        <dbReference type="ARBA" id="ARBA00022490"/>
    </source>
</evidence>
<accession>A0A0D2MM02</accession>